<feature type="domain" description="RING-type" evidence="18">
    <location>
        <begin position="314"/>
        <end position="357"/>
    </location>
</feature>
<comment type="subcellular location">
    <subcellularLocation>
        <location evidence="1">Nucleus</location>
    </subcellularLocation>
</comment>
<feature type="region of interest" description="Disordered" evidence="17">
    <location>
        <begin position="79"/>
        <end position="200"/>
    </location>
</feature>
<evidence type="ECO:0000256" key="4">
    <source>
        <dbReference type="ARBA" id="ARBA00013928"/>
    </source>
</evidence>
<dbReference type="Proteomes" id="UP000472261">
    <property type="component" value="Unplaced"/>
</dbReference>
<dbReference type="FunFam" id="3.30.40.10:FF:000111">
    <property type="entry name" value="Anaphase-promoting complex subunit 11"/>
    <property type="match status" value="1"/>
</dbReference>
<dbReference type="InterPro" id="IPR051031">
    <property type="entry name" value="RING-box_E3_Ubiquitin_Ligase"/>
</dbReference>
<evidence type="ECO:0000256" key="9">
    <source>
        <dbReference type="ARBA" id="ARBA00022786"/>
    </source>
</evidence>
<dbReference type="InterPro" id="IPR013083">
    <property type="entry name" value="Znf_RING/FYVE/PHD"/>
</dbReference>
<dbReference type="GO" id="GO:0031145">
    <property type="term" value="P:anaphase-promoting complex-dependent catabolic process"/>
    <property type="evidence" value="ECO:0007669"/>
    <property type="project" value="InterPro"/>
</dbReference>
<dbReference type="OMA" id="FRPRCAD"/>
<evidence type="ECO:0000256" key="3">
    <source>
        <dbReference type="ARBA" id="ARBA00009273"/>
    </source>
</evidence>
<reference evidence="19" key="1">
    <citation type="submission" date="2025-08" db="UniProtKB">
        <authorList>
            <consortium name="Ensembl"/>
        </authorList>
    </citation>
    <scope>IDENTIFICATION</scope>
</reference>
<dbReference type="Gene3D" id="3.30.40.10">
    <property type="entry name" value="Zinc/RING finger domain, C3HC4 (zinc finger)"/>
    <property type="match status" value="1"/>
</dbReference>
<dbReference type="InterPro" id="IPR001841">
    <property type="entry name" value="Znf_RING"/>
</dbReference>
<keyword evidence="6" id="KW-0479">Metal-binding</keyword>
<feature type="region of interest" description="Disordered" evidence="17">
    <location>
        <begin position="1"/>
        <end position="63"/>
    </location>
</feature>
<reference evidence="19" key="2">
    <citation type="submission" date="2025-09" db="UniProtKB">
        <authorList>
            <consortium name="Ensembl"/>
        </authorList>
    </citation>
    <scope>IDENTIFICATION</scope>
</reference>
<dbReference type="GO" id="GO:0061630">
    <property type="term" value="F:ubiquitin protein ligase activity"/>
    <property type="evidence" value="ECO:0007669"/>
    <property type="project" value="InterPro"/>
</dbReference>
<dbReference type="GO" id="GO:0097602">
    <property type="term" value="F:cullin family protein binding"/>
    <property type="evidence" value="ECO:0007669"/>
    <property type="project" value="InterPro"/>
</dbReference>
<feature type="compositionally biased region" description="Pro residues" evidence="17">
    <location>
        <begin position="164"/>
        <end position="200"/>
    </location>
</feature>
<evidence type="ECO:0000256" key="14">
    <source>
        <dbReference type="ARBA" id="ARBA00062360"/>
    </source>
</evidence>
<dbReference type="PROSITE" id="PS50089">
    <property type="entry name" value="ZF_RING_2"/>
    <property type="match status" value="1"/>
</dbReference>
<evidence type="ECO:0000256" key="7">
    <source>
        <dbReference type="ARBA" id="ARBA00022771"/>
    </source>
</evidence>
<evidence type="ECO:0000256" key="1">
    <source>
        <dbReference type="ARBA" id="ARBA00004123"/>
    </source>
</evidence>
<evidence type="ECO:0000313" key="19">
    <source>
        <dbReference type="Ensembl" id="ENSPCLP00000011243.1"/>
    </source>
</evidence>
<accession>A0A669PYI8</accession>
<evidence type="ECO:0000256" key="6">
    <source>
        <dbReference type="ARBA" id="ARBA00022723"/>
    </source>
</evidence>
<dbReference type="GO" id="GO:0051301">
    <property type="term" value="P:cell division"/>
    <property type="evidence" value="ECO:0007669"/>
    <property type="project" value="UniProtKB-KW"/>
</dbReference>
<evidence type="ECO:0000256" key="17">
    <source>
        <dbReference type="SAM" id="MobiDB-lite"/>
    </source>
</evidence>
<dbReference type="SUPFAM" id="SSF57850">
    <property type="entry name" value="RING/U-box"/>
    <property type="match status" value="1"/>
</dbReference>
<dbReference type="PANTHER" id="PTHR11210">
    <property type="entry name" value="RING BOX"/>
    <property type="match status" value="1"/>
</dbReference>
<evidence type="ECO:0000256" key="12">
    <source>
        <dbReference type="ARBA" id="ARBA00023306"/>
    </source>
</evidence>
<dbReference type="GO" id="GO:0008270">
    <property type="term" value="F:zinc ion binding"/>
    <property type="evidence" value="ECO:0007669"/>
    <property type="project" value="UniProtKB-KW"/>
</dbReference>
<keyword evidence="9" id="KW-0833">Ubl conjugation pathway</keyword>
<evidence type="ECO:0000256" key="11">
    <source>
        <dbReference type="ARBA" id="ARBA00023242"/>
    </source>
</evidence>
<evidence type="ECO:0000256" key="15">
    <source>
        <dbReference type="ARBA" id="ARBA00078349"/>
    </source>
</evidence>
<proteinExistence type="inferred from homology"/>
<evidence type="ECO:0000256" key="16">
    <source>
        <dbReference type="PROSITE-ProRule" id="PRU00175"/>
    </source>
</evidence>
<organism evidence="19 20">
    <name type="scientific">Phasianus colchicus</name>
    <name type="common">Common pheasant</name>
    <dbReference type="NCBI Taxonomy" id="9054"/>
    <lineage>
        <taxon>Eukaryota</taxon>
        <taxon>Metazoa</taxon>
        <taxon>Chordata</taxon>
        <taxon>Craniata</taxon>
        <taxon>Vertebrata</taxon>
        <taxon>Euteleostomi</taxon>
        <taxon>Archelosauria</taxon>
        <taxon>Archosauria</taxon>
        <taxon>Dinosauria</taxon>
        <taxon>Saurischia</taxon>
        <taxon>Theropoda</taxon>
        <taxon>Coelurosauria</taxon>
        <taxon>Aves</taxon>
        <taxon>Neognathae</taxon>
        <taxon>Galloanserae</taxon>
        <taxon>Galliformes</taxon>
        <taxon>Phasianidae</taxon>
        <taxon>Phasianinae</taxon>
        <taxon>Phasianus</taxon>
    </lineage>
</organism>
<evidence type="ECO:0000256" key="8">
    <source>
        <dbReference type="ARBA" id="ARBA00022776"/>
    </source>
</evidence>
<keyword evidence="11" id="KW-0539">Nucleus</keyword>
<dbReference type="Ensembl" id="ENSPCLT00000015126.1">
    <property type="protein sequence ID" value="ENSPCLP00000011243.1"/>
    <property type="gene ID" value="ENSPCLG00000009287.1"/>
</dbReference>
<name>A0A669PYI8_PHACC</name>
<keyword evidence="20" id="KW-1185">Reference proteome</keyword>
<keyword evidence="12" id="KW-0131">Cell cycle</keyword>
<dbReference type="PRINTS" id="PR01217">
    <property type="entry name" value="PRICHEXTENSN"/>
</dbReference>
<dbReference type="CDD" id="cd16456">
    <property type="entry name" value="RING-H2_APC11"/>
    <property type="match status" value="1"/>
</dbReference>
<sequence>MGAGPAVLLQPPPASSTNVMNETPREQPRARTWISASETPKSKLETSSFPPVSTPAPAPKPLSKRSCCHFSGSCFGCNKRDASLSGAGARRHGPAAGNGQRAARPTAPAPSRNRRRRLPPRGPDPLPPGPAHDTPPPLPARTRLYGAGRFLPPPRAITGLFRTGPPPARPAPTPPRPGPPPRVTPPRPRPPRPPPRPPPRWLRLSLMISSRDMSILSAMMAAPLRGLRFRPRCADAGSGRGGAGGGGAVLARVQIRGALWGVGRHFRRRGAGRRAALPAAMRVKVRSWSGVASWLWVANDENCGICRMAFNGCCPDCKVPGDDCPLVWGQCSHCFHMHCILKWLHSQQVQQHCPMCRQEWKFKE</sequence>
<evidence type="ECO:0000256" key="13">
    <source>
        <dbReference type="ARBA" id="ARBA00054113"/>
    </source>
</evidence>
<evidence type="ECO:0000256" key="2">
    <source>
        <dbReference type="ARBA" id="ARBA00004906"/>
    </source>
</evidence>
<dbReference type="AlphaFoldDB" id="A0A669PYI8"/>
<dbReference type="Pfam" id="PF12861">
    <property type="entry name" value="zf-ANAPC11"/>
    <property type="match status" value="1"/>
</dbReference>
<dbReference type="InterPro" id="IPR024991">
    <property type="entry name" value="RING-H2_APC11"/>
</dbReference>
<comment type="pathway">
    <text evidence="2">Protein modification; protein ubiquitination.</text>
</comment>
<dbReference type="GO" id="GO:0005680">
    <property type="term" value="C:anaphase-promoting complex"/>
    <property type="evidence" value="ECO:0007669"/>
    <property type="project" value="InterPro"/>
</dbReference>
<keyword evidence="7 16" id="KW-0863">Zinc-finger</keyword>
<comment type="subunit">
    <text evidence="14">The mammalian APC/C is composed at least of 14 distinct subunits ANAPC1, ANAPC2, CDC27/APC3, ANAPC4, ANAPC5, CDC16/APC6, ANAPC7, CDC23/APC8, ANAPC10, ANAPC11, CDC26/APC12, ANAPC13, ANAPC15 and ANAPC16 that assemble into a complex of at least 19 chains with a combined molecular mass of around 1.2 MDa; APC/C interacts with FZR1 and FBXO5. Interacts with the cullin domain of ANAPC2. Interacts with UBE2D2.</text>
</comment>
<comment type="function">
    <text evidence="13">Together with the cullin protein ANAPC2, constitutes the catalytic component of the anaphase promoting complex/cyclosome (APC/C), a cell cycle-regulated E3 ubiquitin ligase that controls progression through mitosis and the G1 phase of the cell cycle. The APC/C complex acts by mediating ubiquitination and subsequent degradation of target proteins: it mainly mediates the formation of 'Lys-11'-linked polyubiquitin chains and, to a lower extent, the formation of 'Lys-48'- and 'Lys-63'-linked polyubiquitin chains. The APC/C complex catalyzes assembly of branched 'Lys-11'-/'Lys-48'-linked branched ubiquitin chains on target proteins. May recruit the E2 ubiquitin-conjugating enzymes to the complex.</text>
</comment>
<keyword evidence="8" id="KW-0498">Mitosis</keyword>
<feature type="compositionally biased region" description="Low complexity" evidence="17">
    <location>
        <begin position="94"/>
        <end position="111"/>
    </location>
</feature>
<evidence type="ECO:0000313" key="20">
    <source>
        <dbReference type="Proteomes" id="UP000472261"/>
    </source>
</evidence>
<evidence type="ECO:0000256" key="10">
    <source>
        <dbReference type="ARBA" id="ARBA00022833"/>
    </source>
</evidence>
<keyword evidence="10" id="KW-0862">Zinc</keyword>
<evidence type="ECO:0000256" key="5">
    <source>
        <dbReference type="ARBA" id="ARBA00022618"/>
    </source>
</evidence>
<feature type="compositionally biased region" description="Pro residues" evidence="17">
    <location>
        <begin position="120"/>
        <end position="139"/>
    </location>
</feature>
<protein>
    <recommendedName>
        <fullName evidence="4">Anaphase-promoting complex subunit 11</fullName>
    </recommendedName>
    <alternativeName>
        <fullName evidence="15">Cyclosome subunit 11</fullName>
    </alternativeName>
</protein>
<evidence type="ECO:0000259" key="18">
    <source>
        <dbReference type="PROSITE" id="PS50089"/>
    </source>
</evidence>
<keyword evidence="5" id="KW-0132">Cell division</keyword>
<comment type="similarity">
    <text evidence="3">Belongs to the RING-box family.</text>
</comment>